<protein>
    <submittedName>
        <fullName evidence="1">Uncharacterized protein</fullName>
    </submittedName>
</protein>
<organism evidence="1 2">
    <name type="scientific">Dallia pectoralis</name>
    <name type="common">Alaska blackfish</name>
    <dbReference type="NCBI Taxonomy" id="75939"/>
    <lineage>
        <taxon>Eukaryota</taxon>
        <taxon>Metazoa</taxon>
        <taxon>Chordata</taxon>
        <taxon>Craniata</taxon>
        <taxon>Vertebrata</taxon>
        <taxon>Euteleostomi</taxon>
        <taxon>Actinopterygii</taxon>
        <taxon>Neopterygii</taxon>
        <taxon>Teleostei</taxon>
        <taxon>Protacanthopterygii</taxon>
        <taxon>Esociformes</taxon>
        <taxon>Umbridae</taxon>
        <taxon>Dallia</taxon>
    </lineage>
</organism>
<evidence type="ECO:0000313" key="1">
    <source>
        <dbReference type="EMBL" id="KAJ7988181.1"/>
    </source>
</evidence>
<reference evidence="1" key="1">
    <citation type="submission" date="2021-05" db="EMBL/GenBank/DDBJ databases">
        <authorList>
            <person name="Pan Q."/>
            <person name="Jouanno E."/>
            <person name="Zahm M."/>
            <person name="Klopp C."/>
            <person name="Cabau C."/>
            <person name="Louis A."/>
            <person name="Berthelot C."/>
            <person name="Parey E."/>
            <person name="Roest Crollius H."/>
            <person name="Montfort J."/>
            <person name="Robinson-Rechavi M."/>
            <person name="Bouchez O."/>
            <person name="Lampietro C."/>
            <person name="Lopez Roques C."/>
            <person name="Donnadieu C."/>
            <person name="Postlethwait J."/>
            <person name="Bobe J."/>
            <person name="Dillon D."/>
            <person name="Chandos A."/>
            <person name="von Hippel F."/>
            <person name="Guiguen Y."/>
        </authorList>
    </citation>
    <scope>NUCLEOTIDE SEQUENCE</scope>
    <source>
        <strain evidence="1">YG-Jan2019</strain>
    </source>
</reference>
<sequence>MNGGNVQSRVSLEGAASVAARFSEPNEPMQLSPSLPFQTEEKSNTLACFAAGSYYVHKSLELANHHNSNMTDRRLPEWMSKSDLTETDAQEQVQTGPYKTNLIDNDLPYLEFTGTVIFSQEKNDCCFLSEDLRSTLSPGSAVGFDIEWPPSFTNGPKKKVALVQLCVSEEKCYLFHLSVMSRFPTGLKIFLEDENIRKVGVGIQGDMWKLLSDFDVKLTNFVELGDLANERLRCGEKWSLDGLVKHLFKKRLSKQNDVRCSNWDDYVLSEEQKRYAATDAYAGLVIHNKLCAMDPAVLSQSDLKDKLSRMAREMVELSRSIPEEVNDIKRAGQLLEDLRVRFSALKDFLSENNVAKTECLSHDIPVSKIVSPDRTGIQGRGLSGDGNVLNDSDTDCVKAPRPAGDAGKPEDFRIPEHLENAGEPTNITIPEPKADARKPADYPQDFLLSLDISEFELEVLERQARLEDLEERCTQEFQETEEIAMNNSADLSYEVECDDELESEMLQCAEEIEKLSQEKRTEPEKTPPGREEEEEDIEEEQEEEFDPSLPEPLPEQIKCLKMYFGHSRFKPVQWKVINSVLKERRDHLVVMATGYGKSLCFQFPPVYCVGVSIVISPLIALMEDQVLQLTMSNIPACYLGSAQTKDVLSGLKLGQYRVVYMTPEYCSGNVNLLVQLNQSIGISLIAVDEAHCVSEWGHDFRGAYQSLGCLKRSLPDVSIVALTATASPSIREDIVRSLQLDSPIVTCTSFDRPNLYLDVSRKSGGIVQDLKGFLTKASGGDYAFEGSSIVYCPSRKEAERVTSTLTSLGVACGVYHAGLGIRQRRETQHRFMRDEIQCIVATVAFGMGINKPDIRKVVHYGAPKEMESYYQEIGRAGRDGLPSACHVLWAPADLQLNRFLINQVANNRFRGYKLKMMGKMDQYLNSSKCRRKLILSHFEDKQLRRVTSGIMGTDKCCDNCRSGAVNRVTVADMADGGRRDYGVLAFQLMGAIGAMGERFGSSAPVLFLRGSYSQKVPEKYRHHPLFGAGKSVSEACWKALVRHLVNEDYLMDATGSTKFCILCKITNKGRKWLSEALNEQHRTLMLQSVDADLNAWSALRQKQPSASVDTNTLSTLSSDPQRHGPHVSPTLVKALLKSVVPSARMQPIQKAVSQPQPVPISARELELQTLLYAKLVAERQKLAGEKDIPPAILATNRILLDLARIRPCTTSSLKQVDGVSEAKSGMLQPLLKLIAGFCVVNKLPVDSSAPAVVPGPEGSGVAGMDRPSGPPLPNSIAVTYRLFQEEGKSMTQVSGVRSLPVAVLESQLIQAFRADRPLDLERAGLTASLRATITSVIQSPLINSKLGDFKAIRAMVPEHISTFLIQLTVELLRREGVPLAPPGVPTSQQQPELTWIEPEYKLVRKAFVPKPLRREHIPPAPVQHDLNQSHAWIPDDVGKSGDMSMDEDYLFQDLPMPEEMGLNVRCSSAVPEVHKTDPWTSGVRLDPCQDQTLDKDTQELFSDSPPPIVGQPNKRKLPHWTEIPRASTSSACLKKNKKKKGIFS</sequence>
<comment type="caution">
    <text evidence="1">The sequence shown here is derived from an EMBL/GenBank/DDBJ whole genome shotgun (WGS) entry which is preliminary data.</text>
</comment>
<keyword evidence="2" id="KW-1185">Reference proteome</keyword>
<gene>
    <name evidence="1" type="ORF">DPEC_G00320950</name>
</gene>
<dbReference type="EMBL" id="CM055758">
    <property type="protein sequence ID" value="KAJ7988181.1"/>
    <property type="molecule type" value="Genomic_DNA"/>
</dbReference>
<dbReference type="Proteomes" id="UP001157502">
    <property type="component" value="Chromosome 31"/>
</dbReference>
<proteinExistence type="predicted"/>
<name>A0ACC2F9W5_DALPE</name>
<evidence type="ECO:0000313" key="2">
    <source>
        <dbReference type="Proteomes" id="UP001157502"/>
    </source>
</evidence>
<accession>A0ACC2F9W5</accession>